<reference evidence="2" key="1">
    <citation type="submission" date="2015-01" db="EMBL/GenBank/DDBJ databases">
        <authorList>
            <person name="Aksoy S."/>
            <person name="Warren W."/>
            <person name="Wilson R.K."/>
        </authorList>
    </citation>
    <scope>NUCLEOTIDE SEQUENCE [LARGE SCALE GENOMIC DNA]</scope>
    <source>
        <strain evidence="2">IAEA</strain>
    </source>
</reference>
<evidence type="ECO:0000313" key="2">
    <source>
        <dbReference type="Proteomes" id="UP000092460"/>
    </source>
</evidence>
<name>A0A1B0C0R0_9MUSC</name>
<reference evidence="1" key="2">
    <citation type="submission" date="2020-05" db="UniProtKB">
        <authorList>
            <consortium name="EnsemblMetazoa"/>
        </authorList>
    </citation>
    <scope>IDENTIFICATION</scope>
    <source>
        <strain evidence="1">IAEA</strain>
    </source>
</reference>
<sequence>MRIASVNLYGQASSVSNESVIGSNTKCRNYRQLCHNSNEVSAEHDSSGRDHRAAVLIKHLEVSNHPECHHHLLEQYTLMVYNVPYI</sequence>
<dbReference type="Proteomes" id="UP000092460">
    <property type="component" value="Unassembled WGS sequence"/>
</dbReference>
<dbReference type="AlphaFoldDB" id="A0A1B0C0R0"/>
<keyword evidence="2" id="KW-1185">Reference proteome</keyword>
<dbReference type="VEuPathDB" id="VectorBase:GPPI046100"/>
<protein>
    <submittedName>
        <fullName evidence="1">Uncharacterized protein</fullName>
    </submittedName>
</protein>
<dbReference type="EnsemblMetazoa" id="GPPI046100-RA">
    <property type="protein sequence ID" value="GPPI046100-PA"/>
    <property type="gene ID" value="GPPI046100"/>
</dbReference>
<proteinExistence type="predicted"/>
<organism evidence="1 2">
    <name type="scientific">Glossina palpalis gambiensis</name>
    <dbReference type="NCBI Taxonomy" id="67801"/>
    <lineage>
        <taxon>Eukaryota</taxon>
        <taxon>Metazoa</taxon>
        <taxon>Ecdysozoa</taxon>
        <taxon>Arthropoda</taxon>
        <taxon>Hexapoda</taxon>
        <taxon>Insecta</taxon>
        <taxon>Pterygota</taxon>
        <taxon>Neoptera</taxon>
        <taxon>Endopterygota</taxon>
        <taxon>Diptera</taxon>
        <taxon>Brachycera</taxon>
        <taxon>Muscomorpha</taxon>
        <taxon>Hippoboscoidea</taxon>
        <taxon>Glossinidae</taxon>
        <taxon>Glossina</taxon>
    </lineage>
</organism>
<accession>A0A1B0C0R0</accession>
<evidence type="ECO:0000313" key="1">
    <source>
        <dbReference type="EnsemblMetazoa" id="GPPI046100-PA"/>
    </source>
</evidence>
<dbReference type="EMBL" id="JXJN01023734">
    <property type="status" value="NOT_ANNOTATED_CDS"/>
    <property type="molecule type" value="Genomic_DNA"/>
</dbReference>